<dbReference type="AlphaFoldDB" id="A0A178N0J4"/>
<keyword evidence="1" id="KW-1133">Transmembrane helix</keyword>
<proteinExistence type="predicted"/>
<feature type="transmembrane region" description="Helical" evidence="1">
    <location>
        <begin position="10"/>
        <end position="27"/>
    </location>
</feature>
<organism evidence="2 3">
    <name type="scientific">Magnetospirillum moscoviense</name>
    <dbReference type="NCBI Taxonomy" id="1437059"/>
    <lineage>
        <taxon>Bacteria</taxon>
        <taxon>Pseudomonadati</taxon>
        <taxon>Pseudomonadota</taxon>
        <taxon>Alphaproteobacteria</taxon>
        <taxon>Rhodospirillales</taxon>
        <taxon>Rhodospirillaceae</taxon>
        <taxon>Magnetospirillum</taxon>
    </lineage>
</organism>
<evidence type="ECO:0000313" key="3">
    <source>
        <dbReference type="Proteomes" id="UP000078543"/>
    </source>
</evidence>
<dbReference type="STRING" id="1437059.A6A05_18140"/>
<dbReference type="Proteomes" id="UP000078543">
    <property type="component" value="Unassembled WGS sequence"/>
</dbReference>
<comment type="caution">
    <text evidence="2">The sequence shown here is derived from an EMBL/GenBank/DDBJ whole genome shotgun (WGS) entry which is preliminary data.</text>
</comment>
<gene>
    <name evidence="2" type="ORF">A6A05_18140</name>
</gene>
<keyword evidence="3" id="KW-1185">Reference proteome</keyword>
<keyword evidence="1" id="KW-0812">Transmembrane</keyword>
<reference evidence="2 3" key="1">
    <citation type="submission" date="2016-04" db="EMBL/GenBank/DDBJ databases">
        <title>Draft genome sequence of freshwater magnetotactic bacteria Magnetospirillum marisnigri SP-1 and Magnetospirillum moscoviense BB-1.</title>
        <authorList>
            <person name="Koziaeva V."/>
            <person name="Dziuba M.V."/>
            <person name="Ivanov T.M."/>
            <person name="Kuznetsov B."/>
            <person name="Grouzdev D.S."/>
        </authorList>
    </citation>
    <scope>NUCLEOTIDE SEQUENCE [LARGE SCALE GENOMIC DNA]</scope>
    <source>
        <strain evidence="2 3">BB-1</strain>
    </source>
</reference>
<name>A0A178N0J4_9PROT</name>
<accession>A0A178N0J4</accession>
<evidence type="ECO:0000256" key="1">
    <source>
        <dbReference type="SAM" id="Phobius"/>
    </source>
</evidence>
<sequence length="62" mass="7082">MTMTEETSRIIFRSVVVFLLIVIAINTRPHNVVYDPSAYVELVKMNVTLEKMLLASKGDEVR</sequence>
<dbReference type="EMBL" id="LWQU01000004">
    <property type="protein sequence ID" value="OAN67995.1"/>
    <property type="molecule type" value="Genomic_DNA"/>
</dbReference>
<protein>
    <submittedName>
        <fullName evidence="2">Uncharacterized protein</fullName>
    </submittedName>
</protein>
<evidence type="ECO:0000313" key="2">
    <source>
        <dbReference type="EMBL" id="OAN67995.1"/>
    </source>
</evidence>
<keyword evidence="1" id="KW-0472">Membrane</keyword>